<protein>
    <submittedName>
        <fullName evidence="2">Uncharacterized protein</fullName>
    </submittedName>
</protein>
<gene>
    <name evidence="2" type="ORF">CC80DRAFT_546861</name>
</gene>
<reference evidence="2" key="1">
    <citation type="journal article" date="2020" name="Stud. Mycol.">
        <title>101 Dothideomycetes genomes: a test case for predicting lifestyles and emergence of pathogens.</title>
        <authorList>
            <person name="Haridas S."/>
            <person name="Albert R."/>
            <person name="Binder M."/>
            <person name="Bloem J."/>
            <person name="Labutti K."/>
            <person name="Salamov A."/>
            <person name="Andreopoulos B."/>
            <person name="Baker S."/>
            <person name="Barry K."/>
            <person name="Bills G."/>
            <person name="Bluhm B."/>
            <person name="Cannon C."/>
            <person name="Castanera R."/>
            <person name="Culley D."/>
            <person name="Daum C."/>
            <person name="Ezra D."/>
            <person name="Gonzalez J."/>
            <person name="Henrissat B."/>
            <person name="Kuo A."/>
            <person name="Liang C."/>
            <person name="Lipzen A."/>
            <person name="Lutzoni F."/>
            <person name="Magnuson J."/>
            <person name="Mondo S."/>
            <person name="Nolan M."/>
            <person name="Ohm R."/>
            <person name="Pangilinan J."/>
            <person name="Park H.-J."/>
            <person name="Ramirez L."/>
            <person name="Alfaro M."/>
            <person name="Sun H."/>
            <person name="Tritt A."/>
            <person name="Yoshinaga Y."/>
            <person name="Zwiers L.-H."/>
            <person name="Turgeon B."/>
            <person name="Goodwin S."/>
            <person name="Spatafora J."/>
            <person name="Crous P."/>
            <person name="Grigoriev I."/>
        </authorList>
    </citation>
    <scope>NUCLEOTIDE SEQUENCE</scope>
    <source>
        <strain evidence="2">CBS 675.92</strain>
    </source>
</reference>
<dbReference type="Proteomes" id="UP000800035">
    <property type="component" value="Unassembled WGS sequence"/>
</dbReference>
<dbReference type="AlphaFoldDB" id="A0A6A5U1T3"/>
<accession>A0A6A5U1T3</accession>
<keyword evidence="3" id="KW-1185">Reference proteome</keyword>
<name>A0A6A5U1T3_9PLEO</name>
<organism evidence="2 3">
    <name type="scientific">Byssothecium circinans</name>
    <dbReference type="NCBI Taxonomy" id="147558"/>
    <lineage>
        <taxon>Eukaryota</taxon>
        <taxon>Fungi</taxon>
        <taxon>Dikarya</taxon>
        <taxon>Ascomycota</taxon>
        <taxon>Pezizomycotina</taxon>
        <taxon>Dothideomycetes</taxon>
        <taxon>Pleosporomycetidae</taxon>
        <taxon>Pleosporales</taxon>
        <taxon>Massarineae</taxon>
        <taxon>Massarinaceae</taxon>
        <taxon>Byssothecium</taxon>
    </lineage>
</organism>
<feature type="region of interest" description="Disordered" evidence="1">
    <location>
        <begin position="93"/>
        <end position="113"/>
    </location>
</feature>
<sequence length="319" mass="34503">MLSETGQQIRHPGGAAETAQSRLTNILPPRLVCAGVINHHHWCLVKRNLTCRSDMPERPVSSTRSDVDAAAFPPEACDQERIAPGYGPTLTYKARSDGTPTFKDQDADRRAGAGNASLSGFWKALRGHSANGRPETTPGDRVPRWRLESVAMRWATSVVWCRWGGNSLTLHDASLVHPSAPECIWAPPPTTCTSTSTSRIIAPCITGAGRLNWGCSAGCRPSLDLPNAHAPTDLPLSNMRVRGPSQQLTASTAAPCTRRSKPSLRGEAQLSRTVALCEQSLRRTITAHPSILYTQDLDASRVRLCSSRPTCTARIFVAP</sequence>
<dbReference type="EMBL" id="ML976988">
    <property type="protein sequence ID" value="KAF1957802.1"/>
    <property type="molecule type" value="Genomic_DNA"/>
</dbReference>
<evidence type="ECO:0000313" key="2">
    <source>
        <dbReference type="EMBL" id="KAF1957802.1"/>
    </source>
</evidence>
<evidence type="ECO:0000256" key="1">
    <source>
        <dbReference type="SAM" id="MobiDB-lite"/>
    </source>
</evidence>
<evidence type="ECO:0000313" key="3">
    <source>
        <dbReference type="Proteomes" id="UP000800035"/>
    </source>
</evidence>
<proteinExistence type="predicted"/>